<evidence type="ECO:0000313" key="7">
    <source>
        <dbReference type="Proteomes" id="UP001175211"/>
    </source>
</evidence>
<dbReference type="InterPro" id="IPR018045">
    <property type="entry name" value="S04_transporter_CS"/>
</dbReference>
<name>A0AA39K760_ARMTA</name>
<evidence type="ECO:0000256" key="2">
    <source>
        <dbReference type="ARBA" id="ARBA00022692"/>
    </source>
</evidence>
<dbReference type="PROSITE" id="PS01130">
    <property type="entry name" value="SLC26A"/>
    <property type="match status" value="1"/>
</dbReference>
<dbReference type="InterPro" id="IPR011547">
    <property type="entry name" value="SLC26A/SulP_dom"/>
</dbReference>
<dbReference type="RefSeq" id="XP_060329132.1">
    <property type="nucleotide sequence ID" value="XM_060469735.1"/>
</dbReference>
<sequence length="400" mass="44274">MQQPWKRLPREEIVPVVSSKDYVLQYTKDSGKRRWITLSACSLYLNGSLDMLPDLEWLTGDLITSLTIGMVIVPQSMSHAQIATLDPEYGLYSSFVGVLIYSFFATSKDVSVGNVAVMSSTVSEIINIIAGQAWIDGYHRSDTHAATYKVIINTLKGLLNTKLDAAWGLTGLVVLYSIRMGSYPIKILKIVRHAGQPDIDPDLVSALTTKLPIAVIILLLEHVAIATFGRLNGYKTNPNQEPIAIGVTNIVGCCFGVYPATGSFSRSALKSKSGVRTPATGIITAIVVIGGIVWPDVCVLPDFHCWSFCYDTVFIRPLTTEEQTKLHQVELDLEVSPTWSCQQCSEFLERWSTHGTMSWHVQHVQGIDESVVERDMFVGPGFTHKRCHMALRALEFEKPP</sequence>
<dbReference type="GeneID" id="85353283"/>
<organism evidence="6 7">
    <name type="scientific">Armillaria tabescens</name>
    <name type="common">Ringless honey mushroom</name>
    <name type="synonym">Agaricus tabescens</name>
    <dbReference type="NCBI Taxonomy" id="1929756"/>
    <lineage>
        <taxon>Eukaryota</taxon>
        <taxon>Fungi</taxon>
        <taxon>Dikarya</taxon>
        <taxon>Basidiomycota</taxon>
        <taxon>Agaricomycotina</taxon>
        <taxon>Agaricomycetes</taxon>
        <taxon>Agaricomycetidae</taxon>
        <taxon>Agaricales</taxon>
        <taxon>Marasmiineae</taxon>
        <taxon>Physalacriaceae</taxon>
        <taxon>Desarmillaria</taxon>
    </lineage>
</organism>
<keyword evidence="3" id="KW-1133">Transmembrane helix</keyword>
<dbReference type="EMBL" id="JAUEPS010000024">
    <property type="protein sequence ID" value="KAK0455622.1"/>
    <property type="molecule type" value="Genomic_DNA"/>
</dbReference>
<reference evidence="6" key="1">
    <citation type="submission" date="2023-06" db="EMBL/GenBank/DDBJ databases">
        <authorList>
            <consortium name="Lawrence Berkeley National Laboratory"/>
            <person name="Ahrendt S."/>
            <person name="Sahu N."/>
            <person name="Indic B."/>
            <person name="Wong-Bajracharya J."/>
            <person name="Merenyi Z."/>
            <person name="Ke H.-M."/>
            <person name="Monk M."/>
            <person name="Kocsube S."/>
            <person name="Drula E."/>
            <person name="Lipzen A."/>
            <person name="Balint B."/>
            <person name="Henrissat B."/>
            <person name="Andreopoulos B."/>
            <person name="Martin F.M."/>
            <person name="Harder C.B."/>
            <person name="Rigling D."/>
            <person name="Ford K.L."/>
            <person name="Foster G.D."/>
            <person name="Pangilinan J."/>
            <person name="Papanicolaou A."/>
            <person name="Barry K."/>
            <person name="LaButti K."/>
            <person name="Viragh M."/>
            <person name="Koriabine M."/>
            <person name="Yan M."/>
            <person name="Riley R."/>
            <person name="Champramary S."/>
            <person name="Plett K.L."/>
            <person name="Tsai I.J."/>
            <person name="Slot J."/>
            <person name="Sipos G."/>
            <person name="Plett J."/>
            <person name="Nagy L.G."/>
            <person name="Grigoriev I.V."/>
        </authorList>
    </citation>
    <scope>NUCLEOTIDE SEQUENCE</scope>
    <source>
        <strain evidence="6">CCBAS 213</strain>
    </source>
</reference>
<comment type="caution">
    <text evidence="6">The sequence shown here is derived from an EMBL/GenBank/DDBJ whole genome shotgun (WGS) entry which is preliminary data.</text>
</comment>
<gene>
    <name evidence="6" type="ORF">EV420DRAFT_1481087</name>
</gene>
<protein>
    <submittedName>
        <fullName evidence="6">Sulfate transporter family-domain-containing protein</fullName>
    </submittedName>
</protein>
<feature type="domain" description="SLC26A/SulP transporter" evidence="5">
    <location>
        <begin position="194"/>
        <end position="289"/>
    </location>
</feature>
<accession>A0AA39K760</accession>
<evidence type="ECO:0000256" key="1">
    <source>
        <dbReference type="ARBA" id="ARBA00004141"/>
    </source>
</evidence>
<dbReference type="InterPro" id="IPR001902">
    <property type="entry name" value="SLC26A/SulP_fam"/>
</dbReference>
<dbReference type="Pfam" id="PF00916">
    <property type="entry name" value="Sulfate_transp"/>
    <property type="match status" value="2"/>
</dbReference>
<proteinExistence type="predicted"/>
<keyword evidence="2" id="KW-0812">Transmembrane</keyword>
<evidence type="ECO:0000259" key="5">
    <source>
        <dbReference type="Pfam" id="PF00916"/>
    </source>
</evidence>
<keyword evidence="4" id="KW-0472">Membrane</keyword>
<comment type="subcellular location">
    <subcellularLocation>
        <location evidence="1">Membrane</location>
        <topology evidence="1">Multi-pass membrane protein</topology>
    </subcellularLocation>
</comment>
<evidence type="ECO:0000313" key="6">
    <source>
        <dbReference type="EMBL" id="KAK0455622.1"/>
    </source>
</evidence>
<feature type="domain" description="SLC26A/SulP transporter" evidence="5">
    <location>
        <begin position="58"/>
        <end position="129"/>
    </location>
</feature>
<dbReference type="AlphaFoldDB" id="A0AA39K760"/>
<dbReference type="PANTHER" id="PTHR11814">
    <property type="entry name" value="SULFATE TRANSPORTER"/>
    <property type="match status" value="1"/>
</dbReference>
<dbReference type="GO" id="GO:0008271">
    <property type="term" value="F:secondary active sulfate transmembrane transporter activity"/>
    <property type="evidence" value="ECO:0007669"/>
    <property type="project" value="InterPro"/>
</dbReference>
<dbReference type="Proteomes" id="UP001175211">
    <property type="component" value="Unassembled WGS sequence"/>
</dbReference>
<evidence type="ECO:0000256" key="4">
    <source>
        <dbReference type="ARBA" id="ARBA00023136"/>
    </source>
</evidence>
<dbReference type="GO" id="GO:0016020">
    <property type="term" value="C:membrane"/>
    <property type="evidence" value="ECO:0007669"/>
    <property type="project" value="UniProtKB-SubCell"/>
</dbReference>
<keyword evidence="7" id="KW-1185">Reference proteome</keyword>
<evidence type="ECO:0000256" key="3">
    <source>
        <dbReference type="ARBA" id="ARBA00022989"/>
    </source>
</evidence>